<dbReference type="AlphaFoldDB" id="A0A2W4ZN37"/>
<proteinExistence type="predicted"/>
<feature type="non-terminal residue" evidence="1">
    <location>
        <position position="73"/>
    </location>
</feature>
<name>A0A2W4ZN37_9BACT</name>
<accession>A0A2W4ZN37</accession>
<dbReference type="EMBL" id="QFNK01000248">
    <property type="protein sequence ID" value="PZO82687.1"/>
    <property type="molecule type" value="Genomic_DNA"/>
</dbReference>
<organism evidence="1 2">
    <name type="scientific">Micavibrio aeruginosavorus</name>
    <dbReference type="NCBI Taxonomy" id="349221"/>
    <lineage>
        <taxon>Bacteria</taxon>
        <taxon>Pseudomonadati</taxon>
        <taxon>Bdellovibrionota</taxon>
        <taxon>Bdellovibrionia</taxon>
        <taxon>Bdellovibrionales</taxon>
        <taxon>Pseudobdellovibrionaceae</taxon>
        <taxon>Micavibrio</taxon>
    </lineage>
</organism>
<dbReference type="Proteomes" id="UP000249557">
    <property type="component" value="Unassembled WGS sequence"/>
</dbReference>
<gene>
    <name evidence="1" type="ORF">DI626_09845</name>
</gene>
<sequence length="73" mass="8101">MKGFKPQSENAALHPSAAMNMVAAMQDCGVEAFQHPGRWEECLCAAVLAFEPKCKPTRLLDHLPYGKAHYDEI</sequence>
<reference evidence="1 2" key="1">
    <citation type="submission" date="2017-08" db="EMBL/GenBank/DDBJ databases">
        <title>Infants hospitalized years apart are colonized by the same room-sourced microbial strains.</title>
        <authorList>
            <person name="Brooks B."/>
            <person name="Olm M.R."/>
            <person name="Firek B.A."/>
            <person name="Baker R."/>
            <person name="Thomas B.C."/>
            <person name="Morowitz M.J."/>
            <person name="Banfield J.F."/>
        </authorList>
    </citation>
    <scope>NUCLEOTIDE SEQUENCE [LARGE SCALE GENOMIC DNA]</scope>
    <source>
        <strain evidence="1">S2_018_000_R2_104</strain>
    </source>
</reference>
<comment type="caution">
    <text evidence="1">The sequence shown here is derived from an EMBL/GenBank/DDBJ whole genome shotgun (WGS) entry which is preliminary data.</text>
</comment>
<protein>
    <submittedName>
        <fullName evidence="1">Uncharacterized protein</fullName>
    </submittedName>
</protein>
<evidence type="ECO:0000313" key="2">
    <source>
        <dbReference type="Proteomes" id="UP000249557"/>
    </source>
</evidence>
<evidence type="ECO:0000313" key="1">
    <source>
        <dbReference type="EMBL" id="PZO82687.1"/>
    </source>
</evidence>